<evidence type="ECO:0000256" key="1">
    <source>
        <dbReference type="SAM" id="Phobius"/>
    </source>
</evidence>
<dbReference type="GO" id="GO:0045087">
    <property type="term" value="P:innate immune response"/>
    <property type="evidence" value="ECO:0007669"/>
    <property type="project" value="TreeGrafter"/>
</dbReference>
<dbReference type="InterPro" id="IPR029158">
    <property type="entry name" value="STING"/>
</dbReference>
<dbReference type="PANTHER" id="PTHR34339">
    <property type="entry name" value="STIMULATOR OF INTERFERON GENES PROTEIN"/>
    <property type="match status" value="1"/>
</dbReference>
<accession>A0AAV8Y283</accession>
<dbReference type="GO" id="GO:0005789">
    <property type="term" value="C:endoplasmic reticulum membrane"/>
    <property type="evidence" value="ECO:0007669"/>
    <property type="project" value="TreeGrafter"/>
</dbReference>
<dbReference type="GO" id="GO:0061709">
    <property type="term" value="P:reticulophagy"/>
    <property type="evidence" value="ECO:0007669"/>
    <property type="project" value="TreeGrafter"/>
</dbReference>
<dbReference type="GO" id="GO:0005776">
    <property type="term" value="C:autophagosome"/>
    <property type="evidence" value="ECO:0007669"/>
    <property type="project" value="TreeGrafter"/>
</dbReference>
<feature type="transmembrane region" description="Helical" evidence="1">
    <location>
        <begin position="6"/>
        <end position="32"/>
    </location>
</feature>
<dbReference type="Proteomes" id="UP001162156">
    <property type="component" value="Unassembled WGS sequence"/>
</dbReference>
<dbReference type="EMBL" id="JANEYF010002502">
    <property type="protein sequence ID" value="KAJ8945571.1"/>
    <property type="molecule type" value="Genomic_DNA"/>
</dbReference>
<dbReference type="GO" id="GO:0000045">
    <property type="term" value="P:autophagosome assembly"/>
    <property type="evidence" value="ECO:0007669"/>
    <property type="project" value="TreeGrafter"/>
</dbReference>
<dbReference type="GO" id="GO:0016239">
    <property type="term" value="P:positive regulation of macroautophagy"/>
    <property type="evidence" value="ECO:0007669"/>
    <property type="project" value="TreeGrafter"/>
</dbReference>
<dbReference type="Pfam" id="PF15009">
    <property type="entry name" value="STING_LBD"/>
    <property type="match status" value="1"/>
</dbReference>
<dbReference type="Gene3D" id="1.20.5.5200">
    <property type="match status" value="1"/>
</dbReference>
<reference evidence="3" key="1">
    <citation type="journal article" date="2023" name="Insect Mol. Biol.">
        <title>Genome sequencing provides insights into the evolution of gene families encoding plant cell wall-degrading enzymes in longhorned beetles.</title>
        <authorList>
            <person name="Shin N.R."/>
            <person name="Okamura Y."/>
            <person name="Kirsch R."/>
            <person name="Pauchet Y."/>
        </authorList>
    </citation>
    <scope>NUCLEOTIDE SEQUENCE</scope>
    <source>
        <strain evidence="3">RBIC_L_NR</strain>
    </source>
</reference>
<evidence type="ECO:0000313" key="4">
    <source>
        <dbReference type="Proteomes" id="UP001162156"/>
    </source>
</evidence>
<feature type="transmembrane region" description="Helical" evidence="1">
    <location>
        <begin position="53"/>
        <end position="75"/>
    </location>
</feature>
<keyword evidence="1" id="KW-0812">Transmembrane</keyword>
<comment type="caution">
    <text evidence="3">The sequence shown here is derived from an EMBL/GenBank/DDBJ whole genome shotgun (WGS) entry which is preliminary data.</text>
</comment>
<dbReference type="GO" id="GO:0061507">
    <property type="term" value="F:2',3'-cyclic GMP-AMP binding"/>
    <property type="evidence" value="ECO:0007669"/>
    <property type="project" value="TreeGrafter"/>
</dbReference>
<sequence length="199" mass="23052">FLTKCYFIVALYMLSILFMIGLQILHRSILILEEVRHIISRYEENYKLLLKDAYHFPTQVWIIATGAIIYTVYYFCTNNLLADCQLLNSQIFFLIPTIYLLSVILKLESSPLNDSLWIAKNNGLDYGSGMAYSFFYGYLKFMLPKTGTEEKGIKEVMQDYEGQNGIEFAAYKLFILIPKSLNCFVSLKNDYSPSVDESR</sequence>
<dbReference type="GO" id="GO:0002218">
    <property type="term" value="P:activation of innate immune response"/>
    <property type="evidence" value="ECO:0007669"/>
    <property type="project" value="InterPro"/>
</dbReference>
<evidence type="ECO:0000313" key="3">
    <source>
        <dbReference type="EMBL" id="KAJ8945571.1"/>
    </source>
</evidence>
<feature type="domain" description="STING ligand-binding" evidence="2">
    <location>
        <begin position="125"/>
        <end position="188"/>
    </location>
</feature>
<organism evidence="3 4">
    <name type="scientific">Rhamnusium bicolor</name>
    <dbReference type="NCBI Taxonomy" id="1586634"/>
    <lineage>
        <taxon>Eukaryota</taxon>
        <taxon>Metazoa</taxon>
        <taxon>Ecdysozoa</taxon>
        <taxon>Arthropoda</taxon>
        <taxon>Hexapoda</taxon>
        <taxon>Insecta</taxon>
        <taxon>Pterygota</taxon>
        <taxon>Neoptera</taxon>
        <taxon>Endopterygota</taxon>
        <taxon>Coleoptera</taxon>
        <taxon>Polyphaga</taxon>
        <taxon>Cucujiformia</taxon>
        <taxon>Chrysomeloidea</taxon>
        <taxon>Cerambycidae</taxon>
        <taxon>Lepturinae</taxon>
        <taxon>Rhagiini</taxon>
        <taxon>Rhamnusium</taxon>
    </lineage>
</organism>
<proteinExistence type="predicted"/>
<dbReference type="AlphaFoldDB" id="A0AAV8Y283"/>
<protein>
    <recommendedName>
        <fullName evidence="2">STING ligand-binding domain-containing protein</fullName>
    </recommendedName>
</protein>
<feature type="non-terminal residue" evidence="3">
    <location>
        <position position="1"/>
    </location>
</feature>
<name>A0AAV8Y283_9CUCU</name>
<feature type="non-terminal residue" evidence="3">
    <location>
        <position position="199"/>
    </location>
</feature>
<keyword evidence="4" id="KW-1185">Reference proteome</keyword>
<keyword evidence="1" id="KW-1133">Transmembrane helix</keyword>
<dbReference type="PANTHER" id="PTHR34339:SF1">
    <property type="entry name" value="STIMULATOR OF INTERFERON GENES PROTEIN"/>
    <property type="match status" value="1"/>
</dbReference>
<dbReference type="GO" id="GO:0035438">
    <property type="term" value="F:cyclic-di-GMP binding"/>
    <property type="evidence" value="ECO:0007669"/>
    <property type="project" value="TreeGrafter"/>
</dbReference>
<keyword evidence="1" id="KW-0472">Membrane</keyword>
<gene>
    <name evidence="3" type="ORF">NQ314_009192</name>
</gene>
<evidence type="ECO:0000259" key="2">
    <source>
        <dbReference type="Pfam" id="PF15009"/>
    </source>
</evidence>
<dbReference type="InterPro" id="IPR055432">
    <property type="entry name" value="STING_LBD"/>
</dbReference>
<dbReference type="GO" id="GO:0032481">
    <property type="term" value="P:positive regulation of type I interferon production"/>
    <property type="evidence" value="ECO:0007669"/>
    <property type="project" value="InterPro"/>
</dbReference>